<dbReference type="Proteomes" id="UP000754883">
    <property type="component" value="Unassembled WGS sequence"/>
</dbReference>
<dbReference type="EMBL" id="CABFNO020001387">
    <property type="protein sequence ID" value="CAG9984335.1"/>
    <property type="molecule type" value="Genomic_DNA"/>
</dbReference>
<reference evidence="1 2" key="2">
    <citation type="submission" date="2021-10" db="EMBL/GenBank/DDBJ databases">
        <authorList>
            <person name="Piombo E."/>
        </authorList>
    </citation>
    <scope>NUCLEOTIDE SEQUENCE [LARGE SCALE GENOMIC DNA]</scope>
</reference>
<sequence length="236" mass="26955">MLQPPWKEVMEKCEDVYLKSLNLEPFSDESIRLINRVYAEWPDWVAEKVRIRQDPLSDEMMAAAASFREKLSSIEAAVRDAVIPLTEDGLASGSIAEKKESKAFVGKKYIFKTDSLAQMFMSALMLRALLLLMIRQLDNLYTRVDDVVCAEYRKVSVQIWMFETYLRAMEPLIAVNFMGGIHVSLDAASPEEKERIVDWVMDIDEGLHTLGLEKSVLAGYIQKYTDIMTGEQTMPK</sequence>
<protein>
    <submittedName>
        <fullName evidence="1">Uncharacterized protein</fullName>
    </submittedName>
</protein>
<comment type="caution">
    <text evidence="1">The sequence shown here is derived from an EMBL/GenBank/DDBJ whole genome shotgun (WGS) entry which is preliminary data.</text>
</comment>
<name>A0A9N9XYA9_9HYPO</name>
<evidence type="ECO:0000313" key="2">
    <source>
        <dbReference type="Proteomes" id="UP000754883"/>
    </source>
</evidence>
<reference evidence="2" key="1">
    <citation type="submission" date="2019-06" db="EMBL/GenBank/DDBJ databases">
        <authorList>
            <person name="Broberg M."/>
        </authorList>
    </citation>
    <scope>NUCLEOTIDE SEQUENCE [LARGE SCALE GENOMIC DNA]</scope>
</reference>
<keyword evidence="2" id="KW-1185">Reference proteome</keyword>
<dbReference type="AlphaFoldDB" id="A0A9N9XYA9"/>
<proteinExistence type="predicted"/>
<organism evidence="1 2">
    <name type="scientific">Clonostachys byssicola</name>
    <dbReference type="NCBI Taxonomy" id="160290"/>
    <lineage>
        <taxon>Eukaryota</taxon>
        <taxon>Fungi</taxon>
        <taxon>Dikarya</taxon>
        <taxon>Ascomycota</taxon>
        <taxon>Pezizomycotina</taxon>
        <taxon>Sordariomycetes</taxon>
        <taxon>Hypocreomycetidae</taxon>
        <taxon>Hypocreales</taxon>
        <taxon>Bionectriaceae</taxon>
        <taxon>Clonostachys</taxon>
    </lineage>
</organism>
<gene>
    <name evidence="1" type="ORF">CBYS24578_00012099</name>
</gene>
<evidence type="ECO:0000313" key="1">
    <source>
        <dbReference type="EMBL" id="CAG9984335.1"/>
    </source>
</evidence>
<accession>A0A9N9XYA9</accession>
<dbReference type="OrthoDB" id="5126878at2759"/>